<keyword evidence="1" id="KW-0812">Transmembrane</keyword>
<proteinExistence type="predicted"/>
<dbReference type="Proteomes" id="UP000237608">
    <property type="component" value="Unassembled WGS sequence"/>
</dbReference>
<dbReference type="AlphaFoldDB" id="A0A2S7WDD2"/>
<protein>
    <submittedName>
        <fullName evidence="2">Uncharacterized protein</fullName>
    </submittedName>
</protein>
<organism evidence="2 3">
    <name type="scientific">Polaribacter gangjinensis</name>
    <dbReference type="NCBI Taxonomy" id="574710"/>
    <lineage>
        <taxon>Bacteria</taxon>
        <taxon>Pseudomonadati</taxon>
        <taxon>Bacteroidota</taxon>
        <taxon>Flavobacteriia</taxon>
        <taxon>Flavobacteriales</taxon>
        <taxon>Flavobacteriaceae</taxon>
    </lineage>
</organism>
<keyword evidence="3" id="KW-1185">Reference proteome</keyword>
<keyword evidence="1" id="KW-0472">Membrane</keyword>
<accession>A0A2S7WDD2</accession>
<feature type="transmembrane region" description="Helical" evidence="1">
    <location>
        <begin position="26"/>
        <end position="49"/>
    </location>
</feature>
<sequence>MCLIFSLLLFFRGVKITRDFLVQFKIYLVFTASELLFGLKSYYLFFCFYKKLKTNLNLQIGLISLFI</sequence>
<dbReference type="EMBL" id="MSCL01000001">
    <property type="protein sequence ID" value="PQJ75629.1"/>
    <property type="molecule type" value="Genomic_DNA"/>
</dbReference>
<keyword evidence="1" id="KW-1133">Transmembrane helix</keyword>
<name>A0A2S7WDD2_9FLAO</name>
<comment type="caution">
    <text evidence="2">The sequence shown here is derived from an EMBL/GenBank/DDBJ whole genome shotgun (WGS) entry which is preliminary data.</text>
</comment>
<gene>
    <name evidence="2" type="ORF">BTO13_10485</name>
</gene>
<reference evidence="2 3" key="1">
    <citation type="submission" date="2016-12" db="EMBL/GenBank/DDBJ databases">
        <title>Trade-off between light-utilization and light-protection in marine flavobacteria.</title>
        <authorList>
            <person name="Kumagai Y."/>
            <person name="Yoshizawa S."/>
            <person name="Kogure K."/>
            <person name="Iwasaki W."/>
        </authorList>
    </citation>
    <scope>NUCLEOTIDE SEQUENCE [LARGE SCALE GENOMIC DNA]</scope>
    <source>
        <strain evidence="2 3">KCTC 22729</strain>
    </source>
</reference>
<evidence type="ECO:0000256" key="1">
    <source>
        <dbReference type="SAM" id="Phobius"/>
    </source>
</evidence>
<evidence type="ECO:0000313" key="3">
    <source>
        <dbReference type="Proteomes" id="UP000237608"/>
    </source>
</evidence>
<evidence type="ECO:0000313" key="2">
    <source>
        <dbReference type="EMBL" id="PQJ75629.1"/>
    </source>
</evidence>